<dbReference type="InterPro" id="IPR029058">
    <property type="entry name" value="AB_hydrolase_fold"/>
</dbReference>
<dbReference type="Proteomes" id="UP001153050">
    <property type="component" value="Unassembled WGS sequence"/>
</dbReference>
<dbReference type="EMBL" id="CAKXZT010000068">
    <property type="protein sequence ID" value="CAH2397085.1"/>
    <property type="molecule type" value="Genomic_DNA"/>
</dbReference>
<evidence type="ECO:0000313" key="2">
    <source>
        <dbReference type="Proteomes" id="UP001153050"/>
    </source>
</evidence>
<accession>A0ABN8JHR3</accession>
<keyword evidence="2" id="KW-1185">Reference proteome</keyword>
<organism evidence="1 2">
    <name type="scientific">Mesorhizobium escarrei</name>
    <dbReference type="NCBI Taxonomy" id="666018"/>
    <lineage>
        <taxon>Bacteria</taxon>
        <taxon>Pseudomonadati</taxon>
        <taxon>Pseudomonadota</taxon>
        <taxon>Alphaproteobacteria</taxon>
        <taxon>Hyphomicrobiales</taxon>
        <taxon>Phyllobacteriaceae</taxon>
        <taxon>Mesorhizobium</taxon>
    </lineage>
</organism>
<comment type="caution">
    <text evidence="1">The sequence shown here is derived from an EMBL/GenBank/DDBJ whole genome shotgun (WGS) entry which is preliminary data.</text>
</comment>
<proteinExistence type="predicted"/>
<protein>
    <submittedName>
        <fullName evidence="1">Uncharacterized protein</fullName>
    </submittedName>
</protein>
<name>A0ABN8JHR3_9HYPH</name>
<evidence type="ECO:0000313" key="1">
    <source>
        <dbReference type="EMBL" id="CAH2397085.1"/>
    </source>
</evidence>
<gene>
    <name evidence="1" type="ORF">MES5069_160057</name>
</gene>
<dbReference type="SUPFAM" id="SSF53474">
    <property type="entry name" value="alpha/beta-Hydrolases"/>
    <property type="match status" value="1"/>
</dbReference>
<reference evidence="1 2" key="1">
    <citation type="submission" date="2022-03" db="EMBL/GenBank/DDBJ databases">
        <authorList>
            <person name="Brunel B."/>
        </authorList>
    </citation>
    <scope>NUCLEOTIDE SEQUENCE [LARGE SCALE GENOMIC DNA]</scope>
    <source>
        <strain evidence="1">STM5069sample</strain>
    </source>
</reference>
<sequence length="60" mass="6557">MAADGYDRGSGWSQLAEQEGFAVLFLEQQRANNANLCFNWFVPGGHPTRERGSAIDTPDG</sequence>